<dbReference type="InterPro" id="IPR012263">
    <property type="entry name" value="M_m6A_EcoRV"/>
</dbReference>
<evidence type="ECO:0000313" key="5">
    <source>
        <dbReference type="Proteomes" id="UP000253958"/>
    </source>
</evidence>
<dbReference type="RefSeq" id="WP_114918983.1">
    <property type="nucleotide sequence ID" value="NZ_CP031263.1"/>
</dbReference>
<keyword evidence="2" id="KW-0808">Transferase</keyword>
<dbReference type="AlphaFoldDB" id="A0A6N3JX37"/>
<dbReference type="Gene3D" id="3.40.50.150">
    <property type="entry name" value="Vaccinia Virus protein VP39"/>
    <property type="match status" value="2"/>
</dbReference>
<evidence type="ECO:0000256" key="3">
    <source>
        <dbReference type="ARBA" id="ARBA00022691"/>
    </source>
</evidence>
<accession>A0A6N3JX37</accession>
<dbReference type="GO" id="GO:0043565">
    <property type="term" value="F:sequence-specific DNA binding"/>
    <property type="evidence" value="ECO:0007669"/>
    <property type="project" value="TreeGrafter"/>
</dbReference>
<protein>
    <submittedName>
        <fullName evidence="4">DNA adenine methylase</fullName>
    </submittedName>
</protein>
<dbReference type="SUPFAM" id="SSF53335">
    <property type="entry name" value="S-adenosyl-L-methionine-dependent methyltransferases"/>
    <property type="match status" value="1"/>
</dbReference>
<dbReference type="GO" id="GO:0006298">
    <property type="term" value="P:mismatch repair"/>
    <property type="evidence" value="ECO:0007669"/>
    <property type="project" value="TreeGrafter"/>
</dbReference>
<dbReference type="REBASE" id="265203">
    <property type="entry name" value="M1.MauH14ORF5455P"/>
</dbReference>
<dbReference type="GO" id="GO:0009007">
    <property type="term" value="F:site-specific DNA-methyltransferase (adenine-specific) activity"/>
    <property type="evidence" value="ECO:0007669"/>
    <property type="project" value="UniProtKB-EC"/>
</dbReference>
<name>A0A6N3JX37_9ACTN</name>
<reference evidence="4 5" key="2">
    <citation type="submission" date="2018-08" db="EMBL/GenBank/DDBJ databases">
        <title>Streptomyces kandeliansis sp. nov., an endophytic bacterium isolated from mangrove plant.</title>
        <authorList>
            <person name="Wang R."/>
        </authorList>
    </citation>
    <scope>NUCLEOTIDE SEQUENCE [LARGE SCALE GENOMIC DNA]</scope>
    <source>
        <strain evidence="5">H14(2018)</strain>
    </source>
</reference>
<keyword evidence="3" id="KW-0949">S-adenosyl-L-methionine</keyword>
<sequence length="279" mass="31173">MKPPFPYYGGKITLGPAIASLLPAHAHYVEPYAGSLAVLLAKDPSVHETVNDLDESIVNFWRILRERPDDLARVCSLTPHSRSEFEACADIDAAADDLERARRLWVRLTQGRAGRLRRAGWRHYVDPSGVSTGMPGYLDGYVDRMAAAVERLKNVSLECRPALEVIRTYGARPDVLLYVDPPYLGSTRSNDRSYRHELMGDDDHRELAEALHECKASVVLSGYPSDLYDRELYSGWDRHTMAASTYMTSARSARVEVLWSNRPIGMQGAFDFGELDGAA</sequence>
<evidence type="ECO:0000256" key="1">
    <source>
        <dbReference type="ARBA" id="ARBA00022603"/>
    </source>
</evidence>
<dbReference type="InterPro" id="IPR012327">
    <property type="entry name" value="MeTrfase_D12"/>
</dbReference>
<dbReference type="PRINTS" id="PR00505">
    <property type="entry name" value="D12N6MTFRASE"/>
</dbReference>
<dbReference type="PANTHER" id="PTHR30481">
    <property type="entry name" value="DNA ADENINE METHYLASE"/>
    <property type="match status" value="1"/>
</dbReference>
<dbReference type="PIRSF" id="PIRSF000398">
    <property type="entry name" value="M_m6A_EcoRV"/>
    <property type="match status" value="1"/>
</dbReference>
<dbReference type="PANTHER" id="PTHR30481:SF4">
    <property type="entry name" value="SITE-SPECIFIC DNA-METHYLTRANSFERASE (ADENINE-SPECIFIC)"/>
    <property type="match status" value="1"/>
</dbReference>
<dbReference type="GO" id="GO:0009307">
    <property type="term" value="P:DNA restriction-modification system"/>
    <property type="evidence" value="ECO:0007669"/>
    <property type="project" value="InterPro"/>
</dbReference>
<evidence type="ECO:0000256" key="2">
    <source>
        <dbReference type="ARBA" id="ARBA00022679"/>
    </source>
</evidence>
<dbReference type="InterPro" id="IPR029063">
    <property type="entry name" value="SAM-dependent_MTases_sf"/>
</dbReference>
<organism evidence="4 5">
    <name type="scientific">Micromonospora aurantiaca</name>
    <name type="common">nom. illeg.</name>
    <dbReference type="NCBI Taxonomy" id="47850"/>
    <lineage>
        <taxon>Bacteria</taxon>
        <taxon>Bacillati</taxon>
        <taxon>Actinomycetota</taxon>
        <taxon>Actinomycetes</taxon>
        <taxon>Micromonosporales</taxon>
        <taxon>Micromonosporaceae</taxon>
        <taxon>Micromonospora</taxon>
    </lineage>
</organism>
<dbReference type="Proteomes" id="UP000253958">
    <property type="component" value="Chromosome"/>
</dbReference>
<dbReference type="EMBL" id="CP031263">
    <property type="protein sequence ID" value="AXH89429.1"/>
    <property type="molecule type" value="Genomic_DNA"/>
</dbReference>
<evidence type="ECO:0000313" key="4">
    <source>
        <dbReference type="EMBL" id="AXH89429.1"/>
    </source>
</evidence>
<gene>
    <name evidence="4" type="ORF">DVH21_05455</name>
</gene>
<dbReference type="Pfam" id="PF02086">
    <property type="entry name" value="MethyltransfD12"/>
    <property type="match status" value="1"/>
</dbReference>
<dbReference type="GO" id="GO:1904047">
    <property type="term" value="F:S-adenosyl-L-methionine binding"/>
    <property type="evidence" value="ECO:0007669"/>
    <property type="project" value="TreeGrafter"/>
</dbReference>
<reference evidence="4 5" key="1">
    <citation type="submission" date="2018-07" db="EMBL/GenBank/DDBJ databases">
        <authorList>
            <person name="Ye Y."/>
        </authorList>
    </citation>
    <scope>NUCLEOTIDE SEQUENCE [LARGE SCALE GENOMIC DNA]</scope>
    <source>
        <strain evidence="5">H14(2018)</strain>
    </source>
</reference>
<proteinExistence type="predicted"/>
<keyword evidence="1 4" id="KW-0489">Methyltransferase</keyword>
<dbReference type="GO" id="GO:0032259">
    <property type="term" value="P:methylation"/>
    <property type="evidence" value="ECO:0007669"/>
    <property type="project" value="UniProtKB-KW"/>
</dbReference>